<organism evidence="4">
    <name type="scientific">marine sediment metagenome</name>
    <dbReference type="NCBI Taxonomy" id="412755"/>
    <lineage>
        <taxon>unclassified sequences</taxon>
        <taxon>metagenomes</taxon>
        <taxon>ecological metagenomes</taxon>
    </lineage>
</organism>
<evidence type="ECO:0000256" key="1">
    <source>
        <dbReference type="ARBA" id="ARBA00022553"/>
    </source>
</evidence>
<dbReference type="InterPro" id="IPR011006">
    <property type="entry name" value="CheY-like_superfamily"/>
</dbReference>
<reference evidence="4" key="1">
    <citation type="journal article" date="2015" name="Nature">
        <title>Complex archaea that bridge the gap between prokaryotes and eukaryotes.</title>
        <authorList>
            <person name="Spang A."/>
            <person name="Saw J.H."/>
            <person name="Jorgensen S.L."/>
            <person name="Zaremba-Niedzwiedzka K."/>
            <person name="Martijn J."/>
            <person name="Lind A.E."/>
            <person name="van Eijk R."/>
            <person name="Schleper C."/>
            <person name="Guy L."/>
            <person name="Ettema T.J."/>
        </authorList>
    </citation>
    <scope>NUCLEOTIDE SEQUENCE</scope>
</reference>
<dbReference type="PROSITE" id="PS50110">
    <property type="entry name" value="RESPONSE_REGULATORY"/>
    <property type="match status" value="1"/>
</dbReference>
<dbReference type="Pfam" id="PF00072">
    <property type="entry name" value="Response_reg"/>
    <property type="match status" value="1"/>
</dbReference>
<dbReference type="AlphaFoldDB" id="A0A0F9ERU3"/>
<proteinExistence type="predicted"/>
<evidence type="ECO:0000259" key="3">
    <source>
        <dbReference type="PROSITE" id="PS50110"/>
    </source>
</evidence>
<dbReference type="InterPro" id="IPR050595">
    <property type="entry name" value="Bact_response_regulator"/>
</dbReference>
<dbReference type="PANTHER" id="PTHR44591">
    <property type="entry name" value="STRESS RESPONSE REGULATOR PROTEIN 1"/>
    <property type="match status" value="1"/>
</dbReference>
<dbReference type="GO" id="GO:0000160">
    <property type="term" value="P:phosphorelay signal transduction system"/>
    <property type="evidence" value="ECO:0007669"/>
    <property type="project" value="InterPro"/>
</dbReference>
<name>A0A0F9ERU3_9ZZZZ</name>
<sequence>MIIDDQLMFRRRPTAERSLLGQTVLVVEDSRLAGEALRMMCLRGGARIRRADSLRTADRHLQTYRPSVVITDLGLPDGSGLDLIARLAGARPRVSVLVAVSGDPSMRAASMEAGADAFLSKPFGSIAQFQNLILSHLPESERPPTPRLMRDTEVIPDPNALRDDLTHIAGLLGPDSDKSTLTYASDLARGLGRSIHDPDLTNAAELLRESLNDDHEYCGRTAPLAAVVRERIVKGGGAGSSSRVTEPRAGTANAQ</sequence>
<dbReference type="PANTHER" id="PTHR44591:SF3">
    <property type="entry name" value="RESPONSE REGULATORY DOMAIN-CONTAINING PROTEIN"/>
    <property type="match status" value="1"/>
</dbReference>
<dbReference type="CDD" id="cd00156">
    <property type="entry name" value="REC"/>
    <property type="match status" value="1"/>
</dbReference>
<dbReference type="Gene3D" id="3.40.50.2300">
    <property type="match status" value="1"/>
</dbReference>
<feature type="domain" description="Response regulatory" evidence="3">
    <location>
        <begin position="23"/>
        <end position="136"/>
    </location>
</feature>
<dbReference type="SMART" id="SM00448">
    <property type="entry name" value="REC"/>
    <property type="match status" value="1"/>
</dbReference>
<dbReference type="InterPro" id="IPR001789">
    <property type="entry name" value="Sig_transdc_resp-reg_receiver"/>
</dbReference>
<evidence type="ECO:0000256" key="2">
    <source>
        <dbReference type="SAM" id="MobiDB-lite"/>
    </source>
</evidence>
<evidence type="ECO:0000313" key="4">
    <source>
        <dbReference type="EMBL" id="KKL76734.1"/>
    </source>
</evidence>
<protein>
    <recommendedName>
        <fullName evidence="3">Response regulatory domain-containing protein</fullName>
    </recommendedName>
</protein>
<accession>A0A0F9ERU3</accession>
<keyword evidence="1" id="KW-0597">Phosphoprotein</keyword>
<dbReference type="SUPFAM" id="SSF52172">
    <property type="entry name" value="CheY-like"/>
    <property type="match status" value="1"/>
</dbReference>
<feature type="region of interest" description="Disordered" evidence="2">
    <location>
        <begin position="235"/>
        <end position="255"/>
    </location>
</feature>
<gene>
    <name evidence="4" type="ORF">LCGC14_2041940</name>
</gene>
<comment type="caution">
    <text evidence="4">The sequence shown here is derived from an EMBL/GenBank/DDBJ whole genome shotgun (WGS) entry which is preliminary data.</text>
</comment>
<dbReference type="EMBL" id="LAZR01023956">
    <property type="protein sequence ID" value="KKL76734.1"/>
    <property type="molecule type" value="Genomic_DNA"/>
</dbReference>